<evidence type="ECO:0000313" key="1">
    <source>
        <dbReference type="EMBL" id="RDI74319.1"/>
    </source>
</evidence>
<sequence length="94" mass="10372">MSYKTCPDWPELMQIAPDLQFKHMTVAEAQLPFDVLSRISHSSLGEIDICCDLEHHVYNATHTDAEVAAALTGTHWFEVHEWATSGPGAPSHAA</sequence>
<comment type="caution">
    <text evidence="1">The sequence shown here is derived from an EMBL/GenBank/DDBJ whole genome shotgun (WGS) entry which is preliminary data.</text>
</comment>
<name>A0A7M2YXL5_9ACTN</name>
<dbReference type="EMBL" id="QQZY01000004">
    <property type="protein sequence ID" value="RDI74319.1"/>
    <property type="molecule type" value="Genomic_DNA"/>
</dbReference>
<protein>
    <submittedName>
        <fullName evidence="1">Uncharacterized protein</fullName>
    </submittedName>
</protein>
<reference evidence="2" key="2">
    <citation type="journal article" date="2019" name="MicrobiologyOpen">
        <title>High-quality draft genome sequence of Gaiella occulta isolated from a 150 meter deep mineral water borehole and comparison with the genome sequences of other deep-branching lineages of the phylum Actinobacteria.</title>
        <authorList>
            <person name="Severino R."/>
            <person name="Froufe H.J.C."/>
            <person name="Barroso C."/>
            <person name="Albuquerque L."/>
            <person name="Lobo-da-Cunha A."/>
            <person name="da Costa M.S."/>
            <person name="Egas C."/>
        </authorList>
    </citation>
    <scope>NUCLEOTIDE SEQUENCE [LARGE SCALE GENOMIC DNA]</scope>
    <source>
        <strain evidence="2">F2-233</strain>
    </source>
</reference>
<evidence type="ECO:0000313" key="2">
    <source>
        <dbReference type="Proteomes" id="UP000254134"/>
    </source>
</evidence>
<dbReference type="RefSeq" id="WP_147281242.1">
    <property type="nucleotide sequence ID" value="NZ_QQZY01000004.1"/>
</dbReference>
<keyword evidence="2" id="KW-1185">Reference proteome</keyword>
<proteinExistence type="predicted"/>
<gene>
    <name evidence="1" type="ORF">Gocc_1895</name>
</gene>
<accession>A0A7M2YXL5</accession>
<reference evidence="1 2" key="1">
    <citation type="submission" date="2018-07" db="EMBL/GenBank/DDBJ databases">
        <title>High-quality-draft genome sequence of Gaiella occulta.</title>
        <authorList>
            <person name="Severino R."/>
            <person name="Froufe H.J.C."/>
            <person name="Rainey F.A."/>
            <person name="Barroso C."/>
            <person name="Albuquerque L."/>
            <person name="Lobo-Da-Cunha A."/>
            <person name="Da Costa M.S."/>
            <person name="Egas C."/>
        </authorList>
    </citation>
    <scope>NUCLEOTIDE SEQUENCE [LARGE SCALE GENOMIC DNA]</scope>
    <source>
        <strain evidence="1 2">F2-233</strain>
    </source>
</reference>
<organism evidence="1 2">
    <name type="scientific">Gaiella occulta</name>
    <dbReference type="NCBI Taxonomy" id="1002870"/>
    <lineage>
        <taxon>Bacteria</taxon>
        <taxon>Bacillati</taxon>
        <taxon>Actinomycetota</taxon>
        <taxon>Thermoleophilia</taxon>
        <taxon>Gaiellales</taxon>
        <taxon>Gaiellaceae</taxon>
        <taxon>Gaiella</taxon>
    </lineage>
</organism>
<dbReference type="Proteomes" id="UP000254134">
    <property type="component" value="Unassembled WGS sequence"/>
</dbReference>
<dbReference type="AlphaFoldDB" id="A0A7M2YXL5"/>